<feature type="transmembrane region" description="Helical" evidence="1">
    <location>
        <begin position="77"/>
        <end position="94"/>
    </location>
</feature>
<evidence type="ECO:0000313" key="3">
    <source>
        <dbReference type="Proteomes" id="UP000739180"/>
    </source>
</evidence>
<dbReference type="InterPro" id="IPR019099">
    <property type="entry name" value="Uncharacterised_PGPGW_TM"/>
</dbReference>
<dbReference type="Pfam" id="PF09656">
    <property type="entry name" value="PGPGW"/>
    <property type="match status" value="1"/>
</dbReference>
<feature type="transmembrane region" description="Helical" evidence="1">
    <location>
        <begin position="6"/>
        <end position="28"/>
    </location>
</feature>
<name>A0ABY2XN85_9GAMM</name>
<keyword evidence="1" id="KW-0472">Membrane</keyword>
<reference evidence="2 3" key="1">
    <citation type="submission" date="2019-05" db="EMBL/GenBank/DDBJ databases">
        <title>Genome of Alcanivorax gelatiniphagus, an oil degrading marine bacteria.</title>
        <authorList>
            <person name="Kwon K.K."/>
        </authorList>
    </citation>
    <scope>NUCLEOTIDE SEQUENCE [LARGE SCALE GENOMIC DNA]</scope>
    <source>
        <strain evidence="2 3">MEBiC 08158</strain>
    </source>
</reference>
<evidence type="ECO:0000313" key="2">
    <source>
        <dbReference type="EMBL" id="TMW13851.1"/>
    </source>
</evidence>
<evidence type="ECO:0000256" key="1">
    <source>
        <dbReference type="SAM" id="Phobius"/>
    </source>
</evidence>
<protein>
    <recommendedName>
        <fullName evidence="4">Transmembrane protein (PGPGW)</fullName>
    </recommendedName>
</protein>
<evidence type="ECO:0008006" key="4">
    <source>
        <dbReference type="Google" id="ProtNLM"/>
    </source>
</evidence>
<sequence>MEPWLPALTAIGVVMALASMLAIPWLVVRMPVDYFNQPERPVHYRDPLAWGLWVIRNALALVLLVAGLLMLVLPGQGILTIVMALMVSTFPGKYRIERAIMRRPGVLRSVNWIRRRYRKPALNQPRDI</sequence>
<keyword evidence="1" id="KW-0812">Transmembrane</keyword>
<comment type="caution">
    <text evidence="2">The sequence shown here is derived from an EMBL/GenBank/DDBJ whole genome shotgun (WGS) entry which is preliminary data.</text>
</comment>
<accession>A0ABY2XN85</accession>
<feature type="transmembrane region" description="Helical" evidence="1">
    <location>
        <begin position="48"/>
        <end position="71"/>
    </location>
</feature>
<keyword evidence="3" id="KW-1185">Reference proteome</keyword>
<organism evidence="2 3">
    <name type="scientific">Alloalcanivorax gelatiniphagus</name>
    <dbReference type="NCBI Taxonomy" id="1194167"/>
    <lineage>
        <taxon>Bacteria</taxon>
        <taxon>Pseudomonadati</taxon>
        <taxon>Pseudomonadota</taxon>
        <taxon>Gammaproteobacteria</taxon>
        <taxon>Oceanospirillales</taxon>
        <taxon>Alcanivoracaceae</taxon>
        <taxon>Alloalcanivorax</taxon>
    </lineage>
</organism>
<dbReference type="Proteomes" id="UP000739180">
    <property type="component" value="Unassembled WGS sequence"/>
</dbReference>
<keyword evidence="1" id="KW-1133">Transmembrane helix</keyword>
<gene>
    <name evidence="2" type="ORF">FGS76_05405</name>
</gene>
<dbReference type="EMBL" id="VCQT01000021">
    <property type="protein sequence ID" value="TMW13851.1"/>
    <property type="molecule type" value="Genomic_DNA"/>
</dbReference>
<proteinExistence type="predicted"/>